<keyword evidence="1" id="KW-1133">Transmembrane helix</keyword>
<dbReference type="PANTHER" id="PTHR35813">
    <property type="entry name" value="INNER MEMBRANE PROTEIN YBAN"/>
    <property type="match status" value="1"/>
</dbReference>
<evidence type="ECO:0000256" key="1">
    <source>
        <dbReference type="SAM" id="Phobius"/>
    </source>
</evidence>
<name>A0A1I3RNT0_9HYPH</name>
<evidence type="ECO:0008006" key="4">
    <source>
        <dbReference type="Google" id="ProtNLM"/>
    </source>
</evidence>
<dbReference type="Proteomes" id="UP000242763">
    <property type="component" value="Unassembled WGS sequence"/>
</dbReference>
<protein>
    <recommendedName>
        <fullName evidence="4">Inner membrane protein</fullName>
    </recommendedName>
</protein>
<reference evidence="3" key="1">
    <citation type="submission" date="2016-10" db="EMBL/GenBank/DDBJ databases">
        <authorList>
            <person name="Varghese N."/>
            <person name="Submissions S."/>
        </authorList>
    </citation>
    <scope>NUCLEOTIDE SEQUENCE [LARGE SCALE GENOMIC DNA]</scope>
    <source>
        <strain evidence="3">DSM 21857</strain>
    </source>
</reference>
<accession>A0A1I3RNT0</accession>
<gene>
    <name evidence="2" type="ORF">SAMN03080618_03089</name>
</gene>
<dbReference type="AlphaFoldDB" id="A0A1I3RNT0"/>
<feature type="transmembrane region" description="Helical" evidence="1">
    <location>
        <begin position="80"/>
        <end position="112"/>
    </location>
</feature>
<evidence type="ECO:0000313" key="2">
    <source>
        <dbReference type="EMBL" id="SFJ47429.1"/>
    </source>
</evidence>
<dbReference type="Pfam" id="PF04304">
    <property type="entry name" value="DUF454"/>
    <property type="match status" value="1"/>
</dbReference>
<dbReference type="PIRSF" id="PIRSF016789">
    <property type="entry name" value="DUF454"/>
    <property type="match status" value="1"/>
</dbReference>
<keyword evidence="1" id="KW-0812">Transmembrane</keyword>
<dbReference type="InterPro" id="IPR007401">
    <property type="entry name" value="DUF454"/>
</dbReference>
<organism evidence="2 3">
    <name type="scientific">Aquamicrobium aerolatum DSM 21857</name>
    <dbReference type="NCBI Taxonomy" id="1121003"/>
    <lineage>
        <taxon>Bacteria</taxon>
        <taxon>Pseudomonadati</taxon>
        <taxon>Pseudomonadota</taxon>
        <taxon>Alphaproteobacteria</taxon>
        <taxon>Hyphomicrobiales</taxon>
        <taxon>Phyllobacteriaceae</taxon>
        <taxon>Aerobium</taxon>
    </lineage>
</organism>
<keyword evidence="1" id="KW-0472">Membrane</keyword>
<evidence type="ECO:0000313" key="3">
    <source>
        <dbReference type="Proteomes" id="UP000242763"/>
    </source>
</evidence>
<dbReference type="GO" id="GO:0005886">
    <property type="term" value="C:plasma membrane"/>
    <property type="evidence" value="ECO:0007669"/>
    <property type="project" value="TreeGrafter"/>
</dbReference>
<dbReference type="EMBL" id="FORF01000021">
    <property type="protein sequence ID" value="SFJ47429.1"/>
    <property type="molecule type" value="Genomic_DNA"/>
</dbReference>
<dbReference type="OrthoDB" id="9816293at2"/>
<dbReference type="PANTHER" id="PTHR35813:SF1">
    <property type="entry name" value="INNER MEMBRANE PROTEIN YBAN"/>
    <property type="match status" value="1"/>
</dbReference>
<proteinExistence type="predicted"/>
<sequence>MRLVWIAAGCTSLVLGMIGAALPVLPTTPFIILAAFCFARGSQRLNAWLLNHPRFGPMIVAWQTHGAIPRKGKRAAIIGMAFALLLSVAMGLSGMLLAIQMLAMAGAATFILTRPEPPTEPPTGPKD</sequence>
<keyword evidence="3" id="KW-1185">Reference proteome</keyword>